<dbReference type="Proteomes" id="UP000094378">
    <property type="component" value="Chromosome"/>
</dbReference>
<dbReference type="RefSeq" id="WP_069117367.1">
    <property type="nucleotide sequence ID" value="NZ_CP017015.1"/>
</dbReference>
<evidence type="ECO:0000313" key="2">
    <source>
        <dbReference type="Proteomes" id="UP000094378"/>
    </source>
</evidence>
<dbReference type="KEGG" id="shj:SHELI_v1c10450"/>
<dbReference type="OrthoDB" id="9968759at2"/>
<gene>
    <name evidence="1" type="ORF">SHELI_v1c10450</name>
</gene>
<dbReference type="EMBL" id="CP017015">
    <property type="protein sequence ID" value="AOG60992.1"/>
    <property type="molecule type" value="Genomic_DNA"/>
</dbReference>
<name>A0A1B3SM40_9MOLU</name>
<dbReference type="STRING" id="216938.SHELI_v1c10450"/>
<dbReference type="AlphaFoldDB" id="A0A1B3SM40"/>
<protein>
    <recommendedName>
        <fullName evidence="3">Lipoprotein</fullName>
    </recommendedName>
</protein>
<reference evidence="1 2" key="1">
    <citation type="submission" date="2016-08" db="EMBL/GenBank/DDBJ databases">
        <title>Complete genome sequence of Spiroplasma helicoides TABS-2 (DSM 22551).</title>
        <authorList>
            <person name="Shen W.-Y."/>
            <person name="Lo W.-S."/>
            <person name="Lai Y.-C."/>
            <person name="Kuo C.-H."/>
        </authorList>
    </citation>
    <scope>NUCLEOTIDE SEQUENCE [LARGE SCALE GENOMIC DNA]</scope>
    <source>
        <strain evidence="1 2">TABS-2</strain>
    </source>
</reference>
<evidence type="ECO:0000313" key="1">
    <source>
        <dbReference type="EMBL" id="AOG60992.1"/>
    </source>
</evidence>
<keyword evidence="2" id="KW-1185">Reference proteome</keyword>
<proteinExistence type="predicted"/>
<dbReference type="PROSITE" id="PS51257">
    <property type="entry name" value="PROKAR_LIPOPROTEIN"/>
    <property type="match status" value="1"/>
</dbReference>
<sequence>MKKLLKISFSFCLTLTSTSFVLSCKQKRKSEQTNFSNVFKDFEMNVNDEKTFDLQAPRPTRKTVMSVDSSDIQVVTAHFVLDNKVTDQTVASDETGDGKFQIHVKGIKKGQVVLQVVYGSKWSSINIKVNSTNVQSK</sequence>
<evidence type="ECO:0008006" key="3">
    <source>
        <dbReference type="Google" id="ProtNLM"/>
    </source>
</evidence>
<organism evidence="1 2">
    <name type="scientific">Spiroplasma helicoides</name>
    <dbReference type="NCBI Taxonomy" id="216938"/>
    <lineage>
        <taxon>Bacteria</taxon>
        <taxon>Bacillati</taxon>
        <taxon>Mycoplasmatota</taxon>
        <taxon>Mollicutes</taxon>
        <taxon>Entomoplasmatales</taxon>
        <taxon>Spiroplasmataceae</taxon>
        <taxon>Spiroplasma</taxon>
    </lineage>
</organism>
<accession>A0A1B3SM40</accession>